<dbReference type="GeneID" id="125422015"/>
<evidence type="ECO:0000256" key="3">
    <source>
        <dbReference type="ARBA" id="ARBA00022512"/>
    </source>
</evidence>
<evidence type="ECO:0000256" key="5">
    <source>
        <dbReference type="ARBA" id="ARBA00022801"/>
    </source>
</evidence>
<evidence type="ECO:0000256" key="2">
    <source>
        <dbReference type="ARBA" id="ARBA00008834"/>
    </source>
</evidence>
<keyword evidence="8" id="KW-0862">Zinc</keyword>
<evidence type="ECO:0000256" key="7">
    <source>
        <dbReference type="ARBA" id="ARBA00023316"/>
    </source>
</evidence>
<dbReference type="Proteomes" id="UP001652623">
    <property type="component" value="Chromosome 4"/>
</dbReference>
<proteinExistence type="inferred from homology"/>
<accession>A0ABM4A7S7</accession>
<evidence type="ECO:0000313" key="14">
    <source>
        <dbReference type="RefSeq" id="XP_060672780.1"/>
    </source>
</evidence>
<dbReference type="SUPFAM" id="SSF51126">
    <property type="entry name" value="Pectin lyase-like"/>
    <property type="match status" value="1"/>
</dbReference>
<dbReference type="Gene3D" id="2.160.20.10">
    <property type="entry name" value="Single-stranded right-handed beta-helix, Pectin lyase-like"/>
    <property type="match status" value="1"/>
</dbReference>
<evidence type="ECO:0000256" key="11">
    <source>
        <dbReference type="SAM" id="Phobius"/>
    </source>
</evidence>
<keyword evidence="6 10" id="KW-0326">Glycosidase</keyword>
<keyword evidence="4" id="KW-0964">Secreted</keyword>
<name>A0ABM4A7S7_ZIZJJ</name>
<dbReference type="RefSeq" id="XP_060672780.1">
    <property type="nucleotide sequence ID" value="XM_060816797.1"/>
</dbReference>
<keyword evidence="8" id="KW-0479">Metal-binding</keyword>
<feature type="transmembrane region" description="Helical" evidence="11">
    <location>
        <begin position="36"/>
        <end position="57"/>
    </location>
</feature>
<evidence type="ECO:0000256" key="6">
    <source>
        <dbReference type="ARBA" id="ARBA00023295"/>
    </source>
</evidence>
<dbReference type="SMART" id="SM00710">
    <property type="entry name" value="PbH1"/>
    <property type="match status" value="4"/>
</dbReference>
<keyword evidence="11" id="KW-0812">Transmembrane</keyword>
<sequence>MKNHRKFPDTCYVAIPAEVLQGTLPSKSRALPSTKYLKIVLVLAILVIFLAFSSLSFSCEKEALEIANNAITIPVLSYDPNIIGGYNNVSIHRNEMKVVHESLLKFQSHITNLYKIISWWFSSAKRIPSTKTSTLNVHDFGAKGDGITDDSEAFKEAWNRACSSEGQRVVLLVPRSNYMVKPIKFSGPCKSDHLIMKMKGKIKASQNRTDYKNKAYWIVFQKLQNFRVEGGGLFDGNGRIWWQDSCKVNKSLPCTGAPNAVNFIRCNNLKVDNLRFRNAQKMHLVFKKCVNVKVLNLKISTPEDSPNTDGIHVTRTQNLKIANCVIKTGDDCISIVGASKNVGATDITCGPGHGISIGSLGARNSVDYVSYVVVNRATFSGTTNGVRIKTWQGGSGYAKNIRFQNITMQNVRNPIIIDQHYCDQREPCLEQDSAVQISNVVYSNIKGTSNSEVALRFHCSNSFPCQGIFLQDVDLQPHERVHDPHKRVVASCSNVMLTKTIRISPNCS</sequence>
<gene>
    <name evidence="14" type="primary">LOC125422015</name>
</gene>
<evidence type="ECO:0000256" key="8">
    <source>
        <dbReference type="PROSITE-ProRule" id="PRU00042"/>
    </source>
</evidence>
<comment type="subcellular location">
    <subcellularLocation>
        <location evidence="1">Secreted</location>
        <location evidence="1">Cell wall</location>
    </subcellularLocation>
</comment>
<dbReference type="InterPro" id="IPR013087">
    <property type="entry name" value="Znf_C2H2_type"/>
</dbReference>
<dbReference type="Pfam" id="PF00295">
    <property type="entry name" value="Glyco_hydro_28"/>
    <property type="match status" value="1"/>
</dbReference>
<keyword evidence="11" id="KW-0472">Membrane</keyword>
<dbReference type="InterPro" id="IPR011050">
    <property type="entry name" value="Pectin_lyase_fold/virulence"/>
</dbReference>
<organism evidence="13 14">
    <name type="scientific">Ziziphus jujuba</name>
    <name type="common">Chinese jujube</name>
    <name type="synonym">Ziziphus sativa</name>
    <dbReference type="NCBI Taxonomy" id="326968"/>
    <lineage>
        <taxon>Eukaryota</taxon>
        <taxon>Viridiplantae</taxon>
        <taxon>Streptophyta</taxon>
        <taxon>Embryophyta</taxon>
        <taxon>Tracheophyta</taxon>
        <taxon>Spermatophyta</taxon>
        <taxon>Magnoliopsida</taxon>
        <taxon>eudicotyledons</taxon>
        <taxon>Gunneridae</taxon>
        <taxon>Pentapetalae</taxon>
        <taxon>rosids</taxon>
        <taxon>fabids</taxon>
        <taxon>Rosales</taxon>
        <taxon>Rhamnaceae</taxon>
        <taxon>Paliureae</taxon>
        <taxon>Ziziphus</taxon>
    </lineage>
</organism>
<evidence type="ECO:0000256" key="1">
    <source>
        <dbReference type="ARBA" id="ARBA00004191"/>
    </source>
</evidence>
<dbReference type="InterPro" id="IPR000743">
    <property type="entry name" value="Glyco_hydro_28"/>
</dbReference>
<keyword evidence="11" id="KW-1133">Transmembrane helix</keyword>
<dbReference type="PROSITE" id="PS00502">
    <property type="entry name" value="POLYGALACTURONASE"/>
    <property type="match status" value="1"/>
</dbReference>
<evidence type="ECO:0000256" key="9">
    <source>
        <dbReference type="PROSITE-ProRule" id="PRU10052"/>
    </source>
</evidence>
<evidence type="ECO:0000256" key="10">
    <source>
        <dbReference type="RuleBase" id="RU361169"/>
    </source>
</evidence>
<keyword evidence="8" id="KW-0863">Zinc-finger</keyword>
<evidence type="ECO:0000313" key="13">
    <source>
        <dbReference type="Proteomes" id="UP001652623"/>
    </source>
</evidence>
<keyword evidence="3" id="KW-0134">Cell wall</keyword>
<evidence type="ECO:0000259" key="12">
    <source>
        <dbReference type="PROSITE" id="PS50157"/>
    </source>
</evidence>
<protein>
    <submittedName>
        <fullName evidence="14">Polygalacturonase QRT2</fullName>
    </submittedName>
</protein>
<evidence type="ECO:0000256" key="4">
    <source>
        <dbReference type="ARBA" id="ARBA00022525"/>
    </source>
</evidence>
<dbReference type="PROSITE" id="PS50157">
    <property type="entry name" value="ZINC_FINGER_C2H2_2"/>
    <property type="match status" value="1"/>
</dbReference>
<reference evidence="14" key="1">
    <citation type="submission" date="2025-08" db="UniProtKB">
        <authorList>
            <consortium name="RefSeq"/>
        </authorList>
    </citation>
    <scope>IDENTIFICATION</scope>
    <source>
        <tissue evidence="14">Seedling</tissue>
    </source>
</reference>
<dbReference type="InterPro" id="IPR012334">
    <property type="entry name" value="Pectin_lyas_fold"/>
</dbReference>
<keyword evidence="13" id="KW-1185">Reference proteome</keyword>
<dbReference type="PANTHER" id="PTHR31375">
    <property type="match status" value="1"/>
</dbReference>
<dbReference type="InterPro" id="IPR006626">
    <property type="entry name" value="PbH1"/>
</dbReference>
<feature type="domain" description="C2H2-type" evidence="12">
    <location>
        <begin position="457"/>
        <end position="487"/>
    </location>
</feature>
<keyword evidence="5 10" id="KW-0378">Hydrolase</keyword>
<comment type="similarity">
    <text evidence="2 10">Belongs to the glycosyl hydrolase 28 family.</text>
</comment>
<keyword evidence="7" id="KW-0961">Cell wall biogenesis/degradation</keyword>
<feature type="active site" evidence="9">
    <location>
        <position position="353"/>
    </location>
</feature>